<dbReference type="GO" id="GO:0005737">
    <property type="term" value="C:cytoplasm"/>
    <property type="evidence" value="ECO:0007669"/>
    <property type="project" value="TreeGrafter"/>
</dbReference>
<sequence>MYMLVDCSNCRTPLQLPPGAKSIRCAICNAITLIAEPRAVAPPPASSYHHQQQYPPPAPWPSPYQTPGGPPPSAHGRKRALIVGISYKYSRHELKGCINDAKCMKYLLVNHFKFPESSILMLTEEETDPLRIPTKHNIRMAMYWLVQGCQQGDSLVFHYSGHGSQQRNYTGDEVDGYDETLCPLDFETQGMIVDDEINATIVRPLPRGVKLHAIIDACHSGTVLDLPFLCRMDRSGQYVWEDHRPRSGVWKGTSGGEVISFSGCDDDQTSADTSALSRVTSTGAMTYCFIQAIERGHAATYGSMLNSMRSTIRNDLGSGGGGGVVTSLITMLLTGGSLTGGFVQEPQLTACETFDVYAKPFSL</sequence>
<feature type="region of interest" description="Disordered" evidence="2">
    <location>
        <begin position="42"/>
        <end position="75"/>
    </location>
</feature>
<proteinExistence type="inferred from homology"/>
<dbReference type="PANTHER" id="PTHR48104:SF6">
    <property type="entry name" value="METACASPASE-1-LIKE"/>
    <property type="match status" value="1"/>
</dbReference>
<keyword evidence="6" id="KW-1185">Reference proteome</keyword>
<evidence type="ECO:0000256" key="2">
    <source>
        <dbReference type="SAM" id="MobiDB-lite"/>
    </source>
</evidence>
<evidence type="ECO:0000256" key="1">
    <source>
        <dbReference type="ARBA" id="ARBA00009005"/>
    </source>
</evidence>
<dbReference type="GO" id="GO:0004197">
    <property type="term" value="F:cysteine-type endopeptidase activity"/>
    <property type="evidence" value="ECO:0007669"/>
    <property type="project" value="InterPro"/>
</dbReference>
<evidence type="ECO:0000313" key="5">
    <source>
        <dbReference type="EMBL" id="KAK6936459.1"/>
    </source>
</evidence>
<reference evidence="5 6" key="1">
    <citation type="submission" date="2023-12" db="EMBL/GenBank/DDBJ databases">
        <title>A high-quality genome assembly for Dillenia turbinata (Dilleniales).</title>
        <authorList>
            <person name="Chanderbali A."/>
        </authorList>
    </citation>
    <scope>NUCLEOTIDE SEQUENCE [LARGE SCALE GENOMIC DNA]</scope>
    <source>
        <strain evidence="5">LSX21</strain>
        <tissue evidence="5">Leaf</tissue>
    </source>
</reference>
<dbReference type="EMBL" id="JBAMMX010000007">
    <property type="protein sequence ID" value="KAK6936459.1"/>
    <property type="molecule type" value="Genomic_DNA"/>
</dbReference>
<dbReference type="Pfam" id="PF00656">
    <property type="entry name" value="Peptidase_C14"/>
    <property type="match status" value="1"/>
</dbReference>
<feature type="compositionally biased region" description="Pro residues" evidence="2">
    <location>
        <begin position="54"/>
        <end position="73"/>
    </location>
</feature>
<dbReference type="InterPro" id="IPR050452">
    <property type="entry name" value="Metacaspase"/>
</dbReference>
<feature type="domain" description="Zinc finger LSD1-type" evidence="4">
    <location>
        <begin position="7"/>
        <end position="31"/>
    </location>
</feature>
<evidence type="ECO:0008006" key="7">
    <source>
        <dbReference type="Google" id="ProtNLM"/>
    </source>
</evidence>
<dbReference type="NCBIfam" id="TIGR01053">
    <property type="entry name" value="LSD1"/>
    <property type="match status" value="1"/>
</dbReference>
<dbReference type="Gene3D" id="3.40.50.12660">
    <property type="match status" value="1"/>
</dbReference>
<dbReference type="InterPro" id="IPR011600">
    <property type="entry name" value="Pept_C14_caspase"/>
</dbReference>
<dbReference type="AlphaFoldDB" id="A0AAN8VMF3"/>
<gene>
    <name evidence="5" type="ORF">RJ641_033489</name>
</gene>
<accession>A0AAN8VMF3</accession>
<evidence type="ECO:0000313" key="6">
    <source>
        <dbReference type="Proteomes" id="UP001370490"/>
    </source>
</evidence>
<comment type="caution">
    <text evidence="5">The sequence shown here is derived from an EMBL/GenBank/DDBJ whole genome shotgun (WGS) entry which is preliminary data.</text>
</comment>
<organism evidence="5 6">
    <name type="scientific">Dillenia turbinata</name>
    <dbReference type="NCBI Taxonomy" id="194707"/>
    <lineage>
        <taxon>Eukaryota</taxon>
        <taxon>Viridiplantae</taxon>
        <taxon>Streptophyta</taxon>
        <taxon>Embryophyta</taxon>
        <taxon>Tracheophyta</taxon>
        <taxon>Spermatophyta</taxon>
        <taxon>Magnoliopsida</taxon>
        <taxon>eudicotyledons</taxon>
        <taxon>Gunneridae</taxon>
        <taxon>Pentapetalae</taxon>
        <taxon>Dilleniales</taxon>
        <taxon>Dilleniaceae</taxon>
        <taxon>Dillenia</taxon>
    </lineage>
</organism>
<name>A0AAN8VMF3_9MAGN</name>
<feature type="domain" description="Peptidase C14 caspase" evidence="3">
    <location>
        <begin position="77"/>
        <end position="347"/>
    </location>
</feature>
<dbReference type="Proteomes" id="UP001370490">
    <property type="component" value="Unassembled WGS sequence"/>
</dbReference>
<protein>
    <recommendedName>
        <fullName evidence="7">Metacaspase-1</fullName>
    </recommendedName>
</protein>
<dbReference type="SUPFAM" id="SSF52129">
    <property type="entry name" value="Caspase-like"/>
    <property type="match status" value="1"/>
</dbReference>
<comment type="similarity">
    <text evidence="1">Belongs to the peptidase C14B family.</text>
</comment>
<dbReference type="PANTHER" id="PTHR48104">
    <property type="entry name" value="METACASPASE-4"/>
    <property type="match status" value="1"/>
</dbReference>
<evidence type="ECO:0000259" key="3">
    <source>
        <dbReference type="Pfam" id="PF00656"/>
    </source>
</evidence>
<dbReference type="InterPro" id="IPR005735">
    <property type="entry name" value="Znf_LSD1"/>
</dbReference>
<dbReference type="InterPro" id="IPR029030">
    <property type="entry name" value="Caspase-like_dom_sf"/>
</dbReference>
<dbReference type="GO" id="GO:0006508">
    <property type="term" value="P:proteolysis"/>
    <property type="evidence" value="ECO:0007669"/>
    <property type="project" value="InterPro"/>
</dbReference>
<dbReference type="FunFam" id="3.40.50.12660:FF:000001">
    <property type="entry name" value="Metacaspase-1"/>
    <property type="match status" value="1"/>
</dbReference>
<dbReference type="Pfam" id="PF06943">
    <property type="entry name" value="zf-LSD1"/>
    <property type="match status" value="1"/>
</dbReference>
<evidence type="ECO:0000259" key="4">
    <source>
        <dbReference type="Pfam" id="PF06943"/>
    </source>
</evidence>